<dbReference type="Pfam" id="PF09640">
    <property type="entry name" value="DUF2027"/>
    <property type="match status" value="1"/>
</dbReference>
<dbReference type="InterPro" id="IPR036063">
    <property type="entry name" value="Smr_dom_sf"/>
</dbReference>
<dbReference type="AlphaFoldDB" id="A0A0A2EAG0"/>
<comment type="caution">
    <text evidence="2">The sequence shown here is derived from an EMBL/GenBank/DDBJ whole genome shotgun (WGS) entry which is preliminary data.</text>
</comment>
<feature type="domain" description="Smr" evidence="1">
    <location>
        <begin position="298"/>
        <end position="371"/>
    </location>
</feature>
<name>A0A0A2EAG0_9PORP</name>
<dbReference type="PROSITE" id="PS50828">
    <property type="entry name" value="SMR"/>
    <property type="match status" value="1"/>
</dbReference>
<reference evidence="2 3" key="1">
    <citation type="submission" date="2014-09" db="EMBL/GenBank/DDBJ databases">
        <title>Draft Genome Sequence of Porphyromonas macacae COT-192_OH2859.</title>
        <authorList>
            <person name="Wallis C."/>
            <person name="Deusch O."/>
            <person name="O'Flynn C."/>
            <person name="Davis I."/>
            <person name="Horsfall A."/>
            <person name="Kirkwood N."/>
            <person name="Harris S."/>
            <person name="Eisen J.A."/>
            <person name="Coil D.A."/>
            <person name="Darling A.E."/>
            <person name="Jospin G."/>
            <person name="Alexiev A."/>
        </authorList>
    </citation>
    <scope>NUCLEOTIDE SEQUENCE [LARGE SCALE GENOMIC DNA]</scope>
    <source>
        <strain evidence="3">COT-192 OH2859</strain>
    </source>
</reference>
<dbReference type="Gene3D" id="2.60.40.1600">
    <property type="entry name" value="Smr-associated-like"/>
    <property type="match status" value="1"/>
</dbReference>
<proteinExistence type="predicted"/>
<dbReference type="EMBL" id="JRFA01000014">
    <property type="protein sequence ID" value="KGN74455.1"/>
    <property type="molecule type" value="Genomic_DNA"/>
</dbReference>
<organism evidence="2 3">
    <name type="scientific">Porphyromonas macacae</name>
    <dbReference type="NCBI Taxonomy" id="28115"/>
    <lineage>
        <taxon>Bacteria</taxon>
        <taxon>Pseudomonadati</taxon>
        <taxon>Bacteroidota</taxon>
        <taxon>Bacteroidia</taxon>
        <taxon>Bacteroidales</taxon>
        <taxon>Porphyromonadaceae</taxon>
        <taxon>Porphyromonas</taxon>
    </lineage>
</organism>
<protein>
    <recommendedName>
        <fullName evidence="1">Smr domain-containing protein</fullName>
    </recommendedName>
</protein>
<dbReference type="RefSeq" id="WP_036873791.1">
    <property type="nucleotide sequence ID" value="NZ_JRFA01000014.1"/>
</dbReference>
<dbReference type="OrthoDB" id="1524810at2"/>
<sequence length="371" mass="42625">MKNQLKAGDKIRFLNAVGGGRVTRIERGLAYVEDENGFEIPTPVHECVVVQEEDTFIPAYKSPKIEPKPHVPTSGQPKVTKADFSVRSEHSEMTPEPKLPHTYLPGGNKLNVYLAFVSTDLKKLGQSSYLAYIVNDSNYILHFVYMNRTEGNRWHLRHAETVEPNMKVLIEQFEATRLNDLEHIAIQIVAYQTDRTFDLKKPVNIEHALDTVKFFKLHSFTENDFFDEPAMLLPLIEDDRPMGMKKNDAEKIEQALKQKKHMASTPARKPDAPKIRGEHIIEVDLHAAELLDSTRGMEAKDILEYQLSKFREVMDRELKHHGQKIVFIHGKGEGVLRRAVEQELKRKYPQCRFQDASFREYGFGATMVTVK</sequence>
<evidence type="ECO:0000313" key="3">
    <source>
        <dbReference type="Proteomes" id="UP000030103"/>
    </source>
</evidence>
<dbReference type="SUPFAM" id="SSF158949">
    <property type="entry name" value="Smr-associated domain-like"/>
    <property type="match status" value="1"/>
</dbReference>
<dbReference type="InterPro" id="IPR036781">
    <property type="entry name" value="Smr_assoc-like_sf"/>
</dbReference>
<keyword evidence="3" id="KW-1185">Reference proteome</keyword>
<dbReference type="Gene3D" id="3.30.1370.110">
    <property type="match status" value="1"/>
</dbReference>
<dbReference type="InterPro" id="IPR002625">
    <property type="entry name" value="Smr_dom"/>
</dbReference>
<dbReference type="InterPro" id="IPR018598">
    <property type="entry name" value="DUF2027"/>
</dbReference>
<dbReference type="STRING" id="28115.HQ47_05290"/>
<accession>A0A0A2EAG0</accession>
<dbReference type="Proteomes" id="UP000030103">
    <property type="component" value="Unassembled WGS sequence"/>
</dbReference>
<gene>
    <name evidence="2" type="ORF">HQ47_05290</name>
</gene>
<dbReference type="Pfam" id="PF01713">
    <property type="entry name" value="Smr"/>
    <property type="match status" value="1"/>
</dbReference>
<evidence type="ECO:0000259" key="1">
    <source>
        <dbReference type="PROSITE" id="PS50828"/>
    </source>
</evidence>
<evidence type="ECO:0000313" key="2">
    <source>
        <dbReference type="EMBL" id="KGN74455.1"/>
    </source>
</evidence>
<dbReference type="eggNOG" id="COG1193">
    <property type="taxonomic scope" value="Bacteria"/>
</dbReference>